<dbReference type="OMA" id="QTATCDA"/>
<proteinExistence type="inferred from homology"/>
<dbReference type="RefSeq" id="XP_012196432.1">
    <property type="nucleotide sequence ID" value="XM_012341042.1"/>
</dbReference>
<dbReference type="Pfam" id="PF02466">
    <property type="entry name" value="Tim17"/>
    <property type="match status" value="1"/>
</dbReference>
<dbReference type="InterPro" id="IPR039175">
    <property type="entry name" value="TIM22"/>
</dbReference>
<accession>A0A067CQK5</accession>
<dbReference type="VEuPathDB" id="FungiDB:SPRG_02466"/>
<name>A0A067CQK5_SAPPC</name>
<keyword evidence="5" id="KW-0999">Mitochondrion inner membrane</keyword>
<dbReference type="OrthoDB" id="75343at2759"/>
<evidence type="ECO:0000256" key="3">
    <source>
        <dbReference type="ARBA" id="ARBA00022989"/>
    </source>
</evidence>
<evidence type="ECO:0000256" key="5">
    <source>
        <dbReference type="RuleBase" id="RU367038"/>
    </source>
</evidence>
<reference evidence="6 7" key="1">
    <citation type="journal article" date="2013" name="PLoS Genet.">
        <title>Distinctive expansion of potential virulence genes in the genome of the oomycete fish pathogen Saprolegnia parasitica.</title>
        <authorList>
            <person name="Jiang R.H."/>
            <person name="de Bruijn I."/>
            <person name="Haas B.J."/>
            <person name="Belmonte R."/>
            <person name="Lobach L."/>
            <person name="Christie J."/>
            <person name="van den Ackerveken G."/>
            <person name="Bottin A."/>
            <person name="Bulone V."/>
            <person name="Diaz-Moreno S.M."/>
            <person name="Dumas B."/>
            <person name="Fan L."/>
            <person name="Gaulin E."/>
            <person name="Govers F."/>
            <person name="Grenville-Briggs L.J."/>
            <person name="Horner N.R."/>
            <person name="Levin J.Z."/>
            <person name="Mammella M."/>
            <person name="Meijer H.J."/>
            <person name="Morris P."/>
            <person name="Nusbaum C."/>
            <person name="Oome S."/>
            <person name="Phillips A.J."/>
            <person name="van Rooyen D."/>
            <person name="Rzeszutek E."/>
            <person name="Saraiva M."/>
            <person name="Secombes C.J."/>
            <person name="Seidl M.F."/>
            <person name="Snel B."/>
            <person name="Stassen J.H."/>
            <person name="Sykes S."/>
            <person name="Tripathy S."/>
            <person name="van den Berg H."/>
            <person name="Vega-Arreguin J.C."/>
            <person name="Wawra S."/>
            <person name="Young S.K."/>
            <person name="Zeng Q."/>
            <person name="Dieguez-Uribeondo J."/>
            <person name="Russ C."/>
            <person name="Tyler B.M."/>
            <person name="van West P."/>
        </authorList>
    </citation>
    <scope>NUCLEOTIDE SEQUENCE [LARGE SCALE GENOMIC DNA]</scope>
    <source>
        <strain evidence="6 7">CBS 223.65</strain>
    </source>
</reference>
<keyword evidence="5" id="KW-0813">Transport</keyword>
<evidence type="ECO:0000256" key="4">
    <source>
        <dbReference type="ARBA" id="ARBA00023136"/>
    </source>
</evidence>
<keyword evidence="5" id="KW-0496">Mitochondrion</keyword>
<feature type="non-terminal residue" evidence="6">
    <location>
        <position position="1"/>
    </location>
</feature>
<keyword evidence="5" id="KW-0811">Translocation</keyword>
<comment type="subcellular location">
    <subcellularLocation>
        <location evidence="1">Membrane</location>
        <topology evidence="1">Multi-pass membrane protein</topology>
    </subcellularLocation>
    <subcellularLocation>
        <location evidence="5">Mitochondrion inner membrane</location>
        <topology evidence="5">Multi-pass membrane protein</topology>
    </subcellularLocation>
</comment>
<dbReference type="AlphaFoldDB" id="A0A067CQK5"/>
<keyword evidence="2" id="KW-0812">Transmembrane</keyword>
<dbReference type="GO" id="GO:0042721">
    <property type="term" value="C:TIM22 mitochondrial import inner membrane insertion complex"/>
    <property type="evidence" value="ECO:0007669"/>
    <property type="project" value="UniProtKB-UniRule"/>
</dbReference>
<gene>
    <name evidence="6" type="ORF">SPRG_02466</name>
</gene>
<dbReference type="GeneID" id="24125021"/>
<protein>
    <recommendedName>
        <fullName evidence="5">Mitochondrial import inner membrane translocase subunit TIM22</fullName>
    </recommendedName>
</protein>
<dbReference type="PANTHER" id="PTHR14110">
    <property type="entry name" value="MITOCHONDRIAL IMPORT INNER MEMBRANE TRANSLOCASE SUBUNIT TIM22"/>
    <property type="match status" value="1"/>
</dbReference>
<comment type="subunit">
    <text evidence="5">Component of the TIM22 complex.</text>
</comment>
<dbReference type="EMBL" id="KK583194">
    <property type="protein sequence ID" value="KDO32768.1"/>
    <property type="molecule type" value="Genomic_DNA"/>
</dbReference>
<dbReference type="KEGG" id="spar:SPRG_02466"/>
<evidence type="ECO:0000256" key="2">
    <source>
        <dbReference type="ARBA" id="ARBA00022692"/>
    </source>
</evidence>
<organism evidence="6 7">
    <name type="scientific">Saprolegnia parasitica (strain CBS 223.65)</name>
    <dbReference type="NCBI Taxonomy" id="695850"/>
    <lineage>
        <taxon>Eukaryota</taxon>
        <taxon>Sar</taxon>
        <taxon>Stramenopiles</taxon>
        <taxon>Oomycota</taxon>
        <taxon>Saprolegniomycetes</taxon>
        <taxon>Saprolegniales</taxon>
        <taxon>Saprolegniaceae</taxon>
        <taxon>Saprolegnia</taxon>
    </lineage>
</organism>
<keyword evidence="7" id="KW-1185">Reference proteome</keyword>
<keyword evidence="4" id="KW-0472">Membrane</keyword>
<dbReference type="Proteomes" id="UP000030745">
    <property type="component" value="Unassembled WGS sequence"/>
</dbReference>
<evidence type="ECO:0000313" key="7">
    <source>
        <dbReference type="Proteomes" id="UP000030745"/>
    </source>
</evidence>
<comment type="similarity">
    <text evidence="5">Belongs to the Tim17/Tim22/Tim23 family.</text>
</comment>
<evidence type="ECO:0000313" key="6">
    <source>
        <dbReference type="EMBL" id="KDO32768.1"/>
    </source>
</evidence>
<dbReference type="GO" id="GO:0045039">
    <property type="term" value="P:protein insertion into mitochondrial inner membrane"/>
    <property type="evidence" value="ECO:0007669"/>
    <property type="project" value="UniProtKB-UniRule"/>
</dbReference>
<keyword evidence="5" id="KW-0653">Protein transport</keyword>
<evidence type="ECO:0000256" key="1">
    <source>
        <dbReference type="ARBA" id="ARBA00004141"/>
    </source>
</evidence>
<comment type="function">
    <text evidence="5">Essential core component of the TIM22 complex, a complex that mediates the import and insertion of multi-pass transmembrane proteins into the mitochondrial inner membrane. In the TIM22 complex, it constitutes the voltage-activated and signal-gated channel. Forms a twin-pore translocase that uses the membrane potential as external driving force in 2 voltage-dependent steps.</text>
</comment>
<dbReference type="PANTHER" id="PTHR14110:SF18">
    <property type="entry name" value="OUTER ENVELOPE PORE PROTEIN 16-3, CHLOROPLASTIC_MITOCHONDRIAL"/>
    <property type="match status" value="1"/>
</dbReference>
<sequence>MPQQTATCDARLAHLVYRGVMTGALWTISIDGYEHLAQVQRGAVPLDLKSLARAAGRNGGAFAIFLGTFGGVSCAAESLRGVRDWKNTFLGGFSAGLLLTHKANPTALSSLRATLMTASICGAFASVFGEFSNPE</sequence>
<dbReference type="GO" id="GO:0008320">
    <property type="term" value="F:protein transmembrane transporter activity"/>
    <property type="evidence" value="ECO:0007669"/>
    <property type="project" value="UniProtKB-UniRule"/>
</dbReference>
<keyword evidence="3" id="KW-1133">Transmembrane helix</keyword>